<reference evidence="2" key="2">
    <citation type="journal article" date="2015" name="Fish Shellfish Immunol.">
        <title>Early steps in the European eel (Anguilla anguilla)-Vibrio vulnificus interaction in the gills: Role of the RtxA13 toxin.</title>
        <authorList>
            <person name="Callol A."/>
            <person name="Pajuelo D."/>
            <person name="Ebbesson L."/>
            <person name="Teles M."/>
            <person name="MacKenzie S."/>
            <person name="Amaro C."/>
        </authorList>
    </citation>
    <scope>NUCLEOTIDE SEQUENCE</scope>
</reference>
<protein>
    <submittedName>
        <fullName evidence="2">Uncharacterized protein</fullName>
    </submittedName>
</protein>
<feature type="compositionally biased region" description="Acidic residues" evidence="1">
    <location>
        <begin position="1"/>
        <end position="12"/>
    </location>
</feature>
<reference evidence="2" key="1">
    <citation type="submission" date="2014-11" db="EMBL/GenBank/DDBJ databases">
        <authorList>
            <person name="Amaro Gonzalez C."/>
        </authorList>
    </citation>
    <scope>NUCLEOTIDE SEQUENCE</scope>
</reference>
<evidence type="ECO:0000256" key="1">
    <source>
        <dbReference type="SAM" id="MobiDB-lite"/>
    </source>
</evidence>
<organism evidence="2">
    <name type="scientific">Anguilla anguilla</name>
    <name type="common">European freshwater eel</name>
    <name type="synonym">Muraena anguilla</name>
    <dbReference type="NCBI Taxonomy" id="7936"/>
    <lineage>
        <taxon>Eukaryota</taxon>
        <taxon>Metazoa</taxon>
        <taxon>Chordata</taxon>
        <taxon>Craniata</taxon>
        <taxon>Vertebrata</taxon>
        <taxon>Euteleostomi</taxon>
        <taxon>Actinopterygii</taxon>
        <taxon>Neopterygii</taxon>
        <taxon>Teleostei</taxon>
        <taxon>Anguilliformes</taxon>
        <taxon>Anguillidae</taxon>
        <taxon>Anguilla</taxon>
    </lineage>
</organism>
<dbReference type="EMBL" id="GBXM01019463">
    <property type="protein sequence ID" value="JAH89114.1"/>
    <property type="molecule type" value="Transcribed_RNA"/>
</dbReference>
<name>A0A0E9WFD7_ANGAN</name>
<accession>A0A0E9WFD7</accession>
<proteinExistence type="predicted"/>
<dbReference type="AlphaFoldDB" id="A0A0E9WFD7"/>
<sequence length="69" mass="7859">MLTGDDQEDQEAEDKYLVSSSERSHHKTALRLQEDLKYNQKDTSSPDCSGTATYRTIWWYDSGSASILV</sequence>
<feature type="region of interest" description="Disordered" evidence="1">
    <location>
        <begin position="1"/>
        <end position="27"/>
    </location>
</feature>
<evidence type="ECO:0000313" key="2">
    <source>
        <dbReference type="EMBL" id="JAH89114.1"/>
    </source>
</evidence>